<accession>A0ABC9X015</accession>
<gene>
    <name evidence="1" type="ORF">GRJ2_001568600</name>
</gene>
<comment type="caution">
    <text evidence="1">The sequence shown here is derived from an EMBL/GenBank/DDBJ whole genome shotgun (WGS) entry which is preliminary data.</text>
</comment>
<evidence type="ECO:0000313" key="1">
    <source>
        <dbReference type="EMBL" id="GAB0191033.1"/>
    </source>
</evidence>
<organism evidence="1 2">
    <name type="scientific">Grus japonensis</name>
    <name type="common">Japanese crane</name>
    <name type="synonym">Red-crowned crane</name>
    <dbReference type="NCBI Taxonomy" id="30415"/>
    <lineage>
        <taxon>Eukaryota</taxon>
        <taxon>Metazoa</taxon>
        <taxon>Chordata</taxon>
        <taxon>Craniata</taxon>
        <taxon>Vertebrata</taxon>
        <taxon>Euteleostomi</taxon>
        <taxon>Archelosauria</taxon>
        <taxon>Archosauria</taxon>
        <taxon>Dinosauria</taxon>
        <taxon>Saurischia</taxon>
        <taxon>Theropoda</taxon>
        <taxon>Coelurosauria</taxon>
        <taxon>Aves</taxon>
        <taxon>Neognathae</taxon>
        <taxon>Neoaves</taxon>
        <taxon>Gruiformes</taxon>
        <taxon>Gruidae</taxon>
        <taxon>Grus</taxon>
    </lineage>
</organism>
<dbReference type="EMBL" id="BAAFJT010000005">
    <property type="protein sequence ID" value="GAB0191033.1"/>
    <property type="molecule type" value="Genomic_DNA"/>
</dbReference>
<sequence>MQLTGPQLFPYHDSRVQKWRKIWDAPSAMVQGEHSYDPFPIELIGNLNYSVFEKRFKAFRKKDGNFFKLAPASARITSKWILKGPQQGQYIEGSSFRSCGDPNMRHCRTNIFHGSDLLFVPDKKYHISKT</sequence>
<keyword evidence="2" id="KW-1185">Reference proteome</keyword>
<evidence type="ECO:0000313" key="2">
    <source>
        <dbReference type="Proteomes" id="UP001623348"/>
    </source>
</evidence>
<proteinExistence type="predicted"/>
<name>A0ABC9X015_GRUJA</name>
<reference evidence="1 2" key="1">
    <citation type="submission" date="2024-06" db="EMBL/GenBank/DDBJ databases">
        <title>The draft genome of Grus japonensis, version 3.</title>
        <authorList>
            <person name="Nabeshima K."/>
            <person name="Suzuki S."/>
            <person name="Onuma M."/>
        </authorList>
    </citation>
    <scope>NUCLEOTIDE SEQUENCE [LARGE SCALE GENOMIC DNA]</scope>
    <source>
        <strain evidence="1 2">451A</strain>
    </source>
</reference>
<dbReference type="Proteomes" id="UP001623348">
    <property type="component" value="Unassembled WGS sequence"/>
</dbReference>
<dbReference type="AlphaFoldDB" id="A0ABC9X015"/>
<protein>
    <submittedName>
        <fullName evidence="1">Uncharacterized protein</fullName>
    </submittedName>
</protein>